<dbReference type="GO" id="GO:0001653">
    <property type="term" value="F:peptide receptor activity"/>
    <property type="evidence" value="ECO:0007669"/>
    <property type="project" value="TreeGrafter"/>
</dbReference>
<dbReference type="Proteomes" id="UP000236333">
    <property type="component" value="Unassembled WGS sequence"/>
</dbReference>
<feature type="region of interest" description="Disordered" evidence="7">
    <location>
        <begin position="483"/>
        <end position="611"/>
    </location>
</feature>
<dbReference type="PANTHER" id="PTHR11920">
    <property type="entry name" value="GUANYLYL CYCLASE"/>
    <property type="match status" value="1"/>
</dbReference>
<evidence type="ECO:0000256" key="2">
    <source>
        <dbReference type="ARBA" id="ARBA00022692"/>
    </source>
</evidence>
<evidence type="ECO:0000256" key="3">
    <source>
        <dbReference type="ARBA" id="ARBA00022741"/>
    </source>
</evidence>
<dbReference type="SMART" id="SM00044">
    <property type="entry name" value="CYCc"/>
    <property type="match status" value="1"/>
</dbReference>
<reference evidence="9 10" key="1">
    <citation type="journal article" date="2017" name="Mol. Biol. Evol.">
        <title>The 4-celled Tetrabaena socialis nuclear genome reveals the essential components for genetic control of cell number at the origin of multicellularity in the volvocine lineage.</title>
        <authorList>
            <person name="Featherston J."/>
            <person name="Arakaki Y."/>
            <person name="Hanschen E.R."/>
            <person name="Ferris P.J."/>
            <person name="Michod R.E."/>
            <person name="Olson B.J.S.C."/>
            <person name="Nozaki H."/>
            <person name="Durand P.M."/>
        </authorList>
    </citation>
    <scope>NUCLEOTIDE SEQUENCE [LARGE SCALE GENOMIC DNA]</scope>
    <source>
        <strain evidence="9 10">NIES-571</strain>
    </source>
</reference>
<keyword evidence="10" id="KW-1185">Reference proteome</keyword>
<dbReference type="InterPro" id="IPR050401">
    <property type="entry name" value="Cyclic_nucleotide_synthase"/>
</dbReference>
<dbReference type="GO" id="GO:0004016">
    <property type="term" value="F:adenylate cyclase activity"/>
    <property type="evidence" value="ECO:0007669"/>
    <property type="project" value="TreeGrafter"/>
</dbReference>
<evidence type="ECO:0000313" key="10">
    <source>
        <dbReference type="Proteomes" id="UP000236333"/>
    </source>
</evidence>
<dbReference type="InterPro" id="IPR029787">
    <property type="entry name" value="Nucleotide_cyclase"/>
</dbReference>
<evidence type="ECO:0000256" key="1">
    <source>
        <dbReference type="ARBA" id="ARBA00004370"/>
    </source>
</evidence>
<accession>A0A2J8AKG0</accession>
<organism evidence="9 10">
    <name type="scientific">Tetrabaena socialis</name>
    <dbReference type="NCBI Taxonomy" id="47790"/>
    <lineage>
        <taxon>Eukaryota</taxon>
        <taxon>Viridiplantae</taxon>
        <taxon>Chlorophyta</taxon>
        <taxon>core chlorophytes</taxon>
        <taxon>Chlorophyceae</taxon>
        <taxon>CS clade</taxon>
        <taxon>Chlamydomonadales</taxon>
        <taxon>Tetrabaenaceae</taxon>
        <taxon>Tetrabaena</taxon>
    </lineage>
</organism>
<dbReference type="GO" id="GO:0035556">
    <property type="term" value="P:intracellular signal transduction"/>
    <property type="evidence" value="ECO:0007669"/>
    <property type="project" value="InterPro"/>
</dbReference>
<keyword evidence="2" id="KW-0812">Transmembrane</keyword>
<dbReference type="GO" id="GO:0007168">
    <property type="term" value="P:receptor guanylyl cyclase signaling pathway"/>
    <property type="evidence" value="ECO:0007669"/>
    <property type="project" value="TreeGrafter"/>
</dbReference>
<comment type="subcellular location">
    <subcellularLocation>
        <location evidence="1">Membrane</location>
    </subcellularLocation>
</comment>
<feature type="region of interest" description="Disordered" evidence="7">
    <location>
        <begin position="625"/>
        <end position="703"/>
    </location>
</feature>
<evidence type="ECO:0000256" key="6">
    <source>
        <dbReference type="ARBA" id="ARBA00023239"/>
    </source>
</evidence>
<dbReference type="GO" id="GO:0004383">
    <property type="term" value="F:guanylate cyclase activity"/>
    <property type="evidence" value="ECO:0007669"/>
    <property type="project" value="TreeGrafter"/>
</dbReference>
<proteinExistence type="predicted"/>
<protein>
    <submittedName>
        <fullName evidence="9">Soluble guanylate cyclase 88E</fullName>
    </submittedName>
</protein>
<keyword evidence="5" id="KW-0472">Membrane</keyword>
<dbReference type="PROSITE" id="PS50125">
    <property type="entry name" value="GUANYLATE_CYCLASE_2"/>
    <property type="match status" value="1"/>
</dbReference>
<dbReference type="PANTHER" id="PTHR11920:SF335">
    <property type="entry name" value="GUANYLATE CYCLASE"/>
    <property type="match status" value="1"/>
</dbReference>
<evidence type="ECO:0000313" key="9">
    <source>
        <dbReference type="EMBL" id="PNH12995.1"/>
    </source>
</evidence>
<dbReference type="GO" id="GO:0005886">
    <property type="term" value="C:plasma membrane"/>
    <property type="evidence" value="ECO:0007669"/>
    <property type="project" value="TreeGrafter"/>
</dbReference>
<dbReference type="Pfam" id="PF00211">
    <property type="entry name" value="Guanylate_cyc"/>
    <property type="match status" value="1"/>
</dbReference>
<evidence type="ECO:0000256" key="5">
    <source>
        <dbReference type="ARBA" id="ARBA00023136"/>
    </source>
</evidence>
<keyword evidence="3" id="KW-0547">Nucleotide-binding</keyword>
<feature type="compositionally biased region" description="Pro residues" evidence="7">
    <location>
        <begin position="584"/>
        <end position="597"/>
    </location>
</feature>
<dbReference type="AlphaFoldDB" id="A0A2J8AKG0"/>
<feature type="compositionally biased region" description="Low complexity" evidence="7">
    <location>
        <begin position="655"/>
        <end position="666"/>
    </location>
</feature>
<dbReference type="EMBL" id="PGGS01000001">
    <property type="protein sequence ID" value="PNH12995.1"/>
    <property type="molecule type" value="Genomic_DNA"/>
</dbReference>
<keyword evidence="6" id="KW-0456">Lyase</keyword>
<dbReference type="Gene3D" id="3.30.70.1230">
    <property type="entry name" value="Nucleotide cyclase"/>
    <property type="match status" value="1"/>
</dbReference>
<feature type="domain" description="Guanylate cyclase" evidence="8">
    <location>
        <begin position="323"/>
        <end position="422"/>
    </location>
</feature>
<evidence type="ECO:0000256" key="7">
    <source>
        <dbReference type="SAM" id="MobiDB-lite"/>
    </source>
</evidence>
<dbReference type="SUPFAM" id="SSF55073">
    <property type="entry name" value="Nucleotide cyclase"/>
    <property type="match status" value="1"/>
</dbReference>
<feature type="compositionally biased region" description="Low complexity" evidence="7">
    <location>
        <begin position="625"/>
        <end position="636"/>
    </location>
</feature>
<dbReference type="CDD" id="cd07302">
    <property type="entry name" value="CHD"/>
    <property type="match status" value="1"/>
</dbReference>
<name>A0A2J8AKG0_9CHLO</name>
<comment type="caution">
    <text evidence="9">The sequence shown here is derived from an EMBL/GenBank/DDBJ whole genome shotgun (WGS) entry which is preliminary data.</text>
</comment>
<keyword evidence="4" id="KW-1133">Transmembrane helix</keyword>
<feature type="compositionally biased region" description="Gly residues" evidence="7">
    <location>
        <begin position="675"/>
        <end position="698"/>
    </location>
</feature>
<dbReference type="OrthoDB" id="60033at2759"/>
<feature type="compositionally biased region" description="Polar residues" evidence="7">
    <location>
        <begin position="562"/>
        <end position="574"/>
    </location>
</feature>
<sequence length="719" mass="77011">MPASGVRFYRRFAAAYKDRTAAVVLSGRVPLLYWRRDILASRLGLARPPAVMTLSSYLLEQPSCTDLDRTFHNLSSTILRWDEKHLVYQVQALPAAQLMYVHPQPTGELEKLLIGRDMLEISSYNERRLLGPYSLLEGFQGMFVSYPIFLPAPDPLYDWSCGVQPHDCPPGICWLEAEKLKLWGLATSVISLDNMQADFRFQALSNQRYLYRLYQRADESNKAAVIAATVPPPTDPVTSVIIKFNLEWALEVSPQSGWEPSWRNPCIAAVVLGSVLVSVLVLWLLVTREKHDMLLTAMLPPKVIRRLQRGENTVVEEFREPVTILFSDIVSYTNLASQLSPLQVVRLLNELYTQFDGLCEKNAFMCVSGCPEHEDPVCAAVRMAGMAEDMIALVDRFTTHVGGEEMQVQVRIGLHSGPVVAGNTASRMETNSSPMCIHVSSATAVLLRKAGAAVVRPGGALLMPASLTGPRAAFVRGSHAAAHGPLAQGQSKGSEGKGMLHTFWLGRTPNDTDMHSPKRGPPTNTGYSVADPAAEASPLRPGEPGAALLPPTASPRMGPTGSVPSRVSSLSAWNGDSDEMFSLPMPPSPVPRYPLSPSPRQSASGKPHRHPSALALSMGAAAAAAAGSPDSPAQQSLAPNSGGLSGRALAPEMPSSSSFSSSVSADPPRRRSSSGRGGGHPHPGAGLPGGAPRPGGGVLSPRLAGASAARLNVELIPEE</sequence>
<dbReference type="InterPro" id="IPR001054">
    <property type="entry name" value="A/G_cyclase"/>
</dbReference>
<gene>
    <name evidence="9" type="ORF">TSOC_000075</name>
</gene>
<dbReference type="GO" id="GO:0000166">
    <property type="term" value="F:nucleotide binding"/>
    <property type="evidence" value="ECO:0007669"/>
    <property type="project" value="UniProtKB-KW"/>
</dbReference>
<evidence type="ECO:0000256" key="4">
    <source>
        <dbReference type="ARBA" id="ARBA00022989"/>
    </source>
</evidence>
<evidence type="ECO:0000259" key="8">
    <source>
        <dbReference type="PROSITE" id="PS50125"/>
    </source>
</evidence>